<dbReference type="RefSeq" id="WP_037548078.1">
    <property type="nucleotide sequence ID" value="NZ_JNUP01000065.1"/>
</dbReference>
<evidence type="ECO:0000259" key="1">
    <source>
        <dbReference type="Pfam" id="PF26342"/>
    </source>
</evidence>
<dbReference type="InterPro" id="IPR058683">
    <property type="entry name" value="TP_1001-like_C"/>
</dbReference>
<proteinExistence type="predicted"/>
<dbReference type="PROSITE" id="PS51257">
    <property type="entry name" value="PROKAR_LIPOPROTEIN"/>
    <property type="match status" value="1"/>
</dbReference>
<protein>
    <recommendedName>
        <fullName evidence="1">TP-1001-like C-terminal domain-containing protein</fullName>
    </recommendedName>
</protein>
<keyword evidence="3" id="KW-1185">Reference proteome</keyword>
<dbReference type="EMBL" id="JNUP01000065">
    <property type="protein sequence ID" value="KGE71640.1"/>
    <property type="molecule type" value="Genomic_DNA"/>
</dbReference>
<dbReference type="Pfam" id="PF26342">
    <property type="entry name" value="TP_1001_2nd"/>
    <property type="match status" value="1"/>
</dbReference>
<gene>
    <name evidence="2" type="ORF">DC28_10245</name>
</gene>
<name>A0A098QUV6_9SPIO</name>
<dbReference type="Proteomes" id="UP000029692">
    <property type="component" value="Unassembled WGS sequence"/>
</dbReference>
<evidence type="ECO:0000313" key="3">
    <source>
        <dbReference type="Proteomes" id="UP000029692"/>
    </source>
</evidence>
<feature type="domain" description="TP-1001-like C-terminal" evidence="1">
    <location>
        <begin position="130"/>
        <end position="197"/>
    </location>
</feature>
<dbReference type="AlphaFoldDB" id="A0A098QUV6"/>
<reference evidence="2 3" key="1">
    <citation type="submission" date="2014-05" db="EMBL/GenBank/DDBJ databases">
        <title>De novo Genome Sequence of Spirocheata sp.</title>
        <authorList>
            <person name="Shivani Y."/>
            <person name="Subhash Y."/>
            <person name="Tushar L."/>
            <person name="Sasikala C."/>
            <person name="Ramana C.V."/>
        </authorList>
    </citation>
    <scope>NUCLEOTIDE SEQUENCE [LARGE SCALE GENOMIC DNA]</scope>
    <source>
        <strain evidence="2 3">JC230</strain>
    </source>
</reference>
<evidence type="ECO:0000313" key="2">
    <source>
        <dbReference type="EMBL" id="KGE71640.1"/>
    </source>
</evidence>
<dbReference type="OrthoDB" id="369743at2"/>
<sequence>MKQRSAIPAALSMFVWVILSSCTPFFPLLTGQRDNTPPWIETFQQTGPGEFTIWFNEPVQLPQGGQEWLVSTQRPPTAASTEDRRLILLWDTDPASGLGQPFSIQGRVHDLSDNALYFDLPGFGFNTQPAVLQLNEIRSVHSKTRPEAIELMCLQGGSLGGQTLWIGTPNRFTSRLVFPDLEMSQGDYAVVFLRTEEHILEPCRLERFQDTYWGFLQASDGMSGTIDGLRLSLVNPDIPVFLLPGGLSDTSQAITLTVSPMYTSPESVVDAMMYTKRAAEPAESYGGFGSAASLETAEELVAMNVWSIAGDTNLTPSHFISNTGSTSTRTLNRGFAPQEWFIAPTGGATLGGENTTDRYNSNR</sequence>
<comment type="caution">
    <text evidence="2">The sequence shown here is derived from an EMBL/GenBank/DDBJ whole genome shotgun (WGS) entry which is preliminary data.</text>
</comment>
<accession>A0A098QUV6</accession>
<organism evidence="2 3">
    <name type="scientific">Spirochaeta lutea</name>
    <dbReference type="NCBI Taxonomy" id="1480694"/>
    <lineage>
        <taxon>Bacteria</taxon>
        <taxon>Pseudomonadati</taxon>
        <taxon>Spirochaetota</taxon>
        <taxon>Spirochaetia</taxon>
        <taxon>Spirochaetales</taxon>
        <taxon>Spirochaetaceae</taxon>
        <taxon>Spirochaeta</taxon>
    </lineage>
</organism>